<dbReference type="PROSITE" id="PS50041">
    <property type="entry name" value="C_TYPE_LECTIN_2"/>
    <property type="match status" value="1"/>
</dbReference>
<keyword evidence="2" id="KW-1015">Disulfide bond</keyword>
<evidence type="ECO:0000259" key="5">
    <source>
        <dbReference type="PROSITE" id="PS50041"/>
    </source>
</evidence>
<gene>
    <name evidence="6" type="ORF">MCOR_40803</name>
</gene>
<dbReference type="PANTHER" id="PTHR46490">
    <property type="entry name" value="C-TYPE LECTIN DOMAIN FAMILY 12 MEMBER A-RELATED"/>
    <property type="match status" value="1"/>
</dbReference>
<organism evidence="6 7">
    <name type="scientific">Mytilus coruscus</name>
    <name type="common">Sea mussel</name>
    <dbReference type="NCBI Taxonomy" id="42192"/>
    <lineage>
        <taxon>Eukaryota</taxon>
        <taxon>Metazoa</taxon>
        <taxon>Spiralia</taxon>
        <taxon>Lophotrochozoa</taxon>
        <taxon>Mollusca</taxon>
        <taxon>Bivalvia</taxon>
        <taxon>Autobranchia</taxon>
        <taxon>Pteriomorphia</taxon>
        <taxon>Mytilida</taxon>
        <taxon>Mytiloidea</taxon>
        <taxon>Mytilidae</taxon>
        <taxon>Mytilinae</taxon>
        <taxon>Mytilus</taxon>
    </lineage>
</organism>
<dbReference type="Pfam" id="PF00059">
    <property type="entry name" value="Lectin_C"/>
    <property type="match status" value="1"/>
</dbReference>
<evidence type="ECO:0000313" key="6">
    <source>
        <dbReference type="EMBL" id="CAC5407310.1"/>
    </source>
</evidence>
<dbReference type="OrthoDB" id="538816at2759"/>
<dbReference type="SUPFAM" id="SSF56436">
    <property type="entry name" value="C-type lectin-like"/>
    <property type="match status" value="1"/>
</dbReference>
<dbReference type="Proteomes" id="UP000507470">
    <property type="component" value="Unassembled WGS sequence"/>
</dbReference>
<evidence type="ECO:0000256" key="2">
    <source>
        <dbReference type="ARBA" id="ARBA00023157"/>
    </source>
</evidence>
<reference evidence="6 7" key="1">
    <citation type="submission" date="2020-06" db="EMBL/GenBank/DDBJ databases">
        <authorList>
            <person name="Li R."/>
            <person name="Bekaert M."/>
        </authorList>
    </citation>
    <scope>NUCLEOTIDE SEQUENCE [LARGE SCALE GENOMIC DNA]</scope>
    <source>
        <strain evidence="7">wild</strain>
    </source>
</reference>
<evidence type="ECO:0000256" key="1">
    <source>
        <dbReference type="ARBA" id="ARBA00022734"/>
    </source>
</evidence>
<dbReference type="PANTHER" id="PTHR46490:SF6">
    <property type="entry name" value="ASIALOGLYCOPROTEIN RECEPTOR 1-LIKE-RELATED"/>
    <property type="match status" value="1"/>
</dbReference>
<keyword evidence="4" id="KW-1133">Transmembrane helix</keyword>
<proteinExistence type="predicted"/>
<dbReference type="AlphaFoldDB" id="A0A6J8DK66"/>
<feature type="transmembrane region" description="Helical" evidence="4">
    <location>
        <begin position="331"/>
        <end position="354"/>
    </location>
</feature>
<keyword evidence="3" id="KW-0325">Glycoprotein</keyword>
<accession>A0A6J8DK66</accession>
<dbReference type="CDD" id="cd00037">
    <property type="entry name" value="CLECT"/>
    <property type="match status" value="1"/>
</dbReference>
<dbReference type="InterPro" id="IPR016186">
    <property type="entry name" value="C-type_lectin-like/link_sf"/>
</dbReference>
<keyword evidence="4" id="KW-0812">Transmembrane</keyword>
<dbReference type="EMBL" id="CACVKT020007400">
    <property type="protein sequence ID" value="CAC5407310.1"/>
    <property type="molecule type" value="Genomic_DNA"/>
</dbReference>
<keyword evidence="4" id="KW-0472">Membrane</keyword>
<evidence type="ECO:0000256" key="4">
    <source>
        <dbReference type="SAM" id="Phobius"/>
    </source>
</evidence>
<evidence type="ECO:0000313" key="7">
    <source>
        <dbReference type="Proteomes" id="UP000507470"/>
    </source>
</evidence>
<evidence type="ECO:0000256" key="3">
    <source>
        <dbReference type="ARBA" id="ARBA00023180"/>
    </source>
</evidence>
<keyword evidence="1" id="KW-0430">Lectin</keyword>
<dbReference type="InterPro" id="IPR052309">
    <property type="entry name" value="C-type_Lectin_Domain_Fam1"/>
</dbReference>
<protein>
    <recommendedName>
        <fullName evidence="5">C-type lectin domain-containing protein</fullName>
    </recommendedName>
</protein>
<name>A0A6J8DK66_MYTCO</name>
<feature type="domain" description="C-type lectin" evidence="5">
    <location>
        <begin position="98"/>
        <end position="215"/>
    </location>
</feature>
<dbReference type="Gene3D" id="3.10.100.10">
    <property type="entry name" value="Mannose-Binding Protein A, subunit A"/>
    <property type="match status" value="1"/>
</dbReference>
<dbReference type="GO" id="GO:0030246">
    <property type="term" value="F:carbohydrate binding"/>
    <property type="evidence" value="ECO:0007669"/>
    <property type="project" value="UniProtKB-KW"/>
</dbReference>
<keyword evidence="7" id="KW-1185">Reference proteome</keyword>
<dbReference type="SMART" id="SM00034">
    <property type="entry name" value="CLECT"/>
    <property type="match status" value="1"/>
</dbReference>
<dbReference type="InterPro" id="IPR016187">
    <property type="entry name" value="CTDL_fold"/>
</dbReference>
<dbReference type="InterPro" id="IPR001304">
    <property type="entry name" value="C-type_lectin-like"/>
</dbReference>
<sequence>MNIQTPINNVIEHIHSYHFIIAKSEEIQKRRLPCVITTATQRHGSKKKTVGKLKEPQLCIGVWNNGLMYDYYCYNKNGLICQKDLDGSGICESGWEIFGAQCYRRLRKHGSGATFKDAKTLCSTENAYIMMPQSQNDAGSIATTLDCGSHCWIGITDFDADHIYTWEDGAEENQSNLYFGDGEPNNRNQHYMCAYVQNGQFYNGECTETRRVICEIDAIDNMTTTASIQISTKTESTSADLQTTVHTFATTTNPTSMTESEKTTIKLMTFPVTIMSVFGMACIDKCTSYCSEYINGSVDARPNILYRVDRKSLSSYRRSHQSAPDSRMSSLYIGCVGCAILIMTILFIIMLDFLPSA</sequence>